<gene>
    <name evidence="1" type="ORF">R3W88_004954</name>
</gene>
<dbReference type="AlphaFoldDB" id="A0AAV9KAP9"/>
<dbReference type="EMBL" id="JAWPEI010000011">
    <property type="protein sequence ID" value="KAK4710441.1"/>
    <property type="molecule type" value="Genomic_DNA"/>
</dbReference>
<organism evidence="1 2">
    <name type="scientific">Solanum pinnatisectum</name>
    <name type="common">tansyleaf nightshade</name>
    <dbReference type="NCBI Taxonomy" id="50273"/>
    <lineage>
        <taxon>Eukaryota</taxon>
        <taxon>Viridiplantae</taxon>
        <taxon>Streptophyta</taxon>
        <taxon>Embryophyta</taxon>
        <taxon>Tracheophyta</taxon>
        <taxon>Spermatophyta</taxon>
        <taxon>Magnoliopsida</taxon>
        <taxon>eudicotyledons</taxon>
        <taxon>Gunneridae</taxon>
        <taxon>Pentapetalae</taxon>
        <taxon>asterids</taxon>
        <taxon>lamiids</taxon>
        <taxon>Solanales</taxon>
        <taxon>Solanaceae</taxon>
        <taxon>Solanoideae</taxon>
        <taxon>Solaneae</taxon>
        <taxon>Solanum</taxon>
    </lineage>
</organism>
<accession>A0AAV9KAP9</accession>
<evidence type="ECO:0000313" key="1">
    <source>
        <dbReference type="EMBL" id="KAK4710441.1"/>
    </source>
</evidence>
<evidence type="ECO:0000313" key="2">
    <source>
        <dbReference type="Proteomes" id="UP001311915"/>
    </source>
</evidence>
<name>A0AAV9KAP9_9SOLN</name>
<dbReference type="Proteomes" id="UP001311915">
    <property type="component" value="Unassembled WGS sequence"/>
</dbReference>
<keyword evidence="2" id="KW-1185">Reference proteome</keyword>
<reference evidence="1 2" key="1">
    <citation type="submission" date="2023-10" db="EMBL/GenBank/DDBJ databases">
        <title>Genome-Wide Identification Analysis in wild type Solanum Pinnatisectum Reveals Some Genes Defensing Phytophthora Infestans.</title>
        <authorList>
            <person name="Sun C."/>
        </authorList>
    </citation>
    <scope>NUCLEOTIDE SEQUENCE [LARGE SCALE GENOMIC DNA]</scope>
    <source>
        <strain evidence="1">LQN</strain>
        <tissue evidence="1">Leaf</tissue>
    </source>
</reference>
<proteinExistence type="predicted"/>
<sequence length="70" mass="7696">MNQQIPTVTLPTFPITLGGKTFYATQAPLPNQTPHSWLEMSLQVQALSFSAVVEGRQVIVLVQNPTFLAK</sequence>
<protein>
    <submittedName>
        <fullName evidence="1">Uncharacterized protein</fullName>
    </submittedName>
</protein>
<comment type="caution">
    <text evidence="1">The sequence shown here is derived from an EMBL/GenBank/DDBJ whole genome shotgun (WGS) entry which is preliminary data.</text>
</comment>